<gene>
    <name evidence="2" type="ORF">METZ01_LOCUS129450</name>
</gene>
<name>A0A381YHL7_9ZZZZ</name>
<dbReference type="InterPro" id="IPR017585">
    <property type="entry name" value="SAF_FlgA"/>
</dbReference>
<dbReference type="EMBL" id="UINC01018270">
    <property type="protein sequence ID" value="SVA76596.1"/>
    <property type="molecule type" value="Genomic_DNA"/>
</dbReference>
<reference evidence="2" key="1">
    <citation type="submission" date="2018-05" db="EMBL/GenBank/DDBJ databases">
        <authorList>
            <person name="Lanie J.A."/>
            <person name="Ng W.-L."/>
            <person name="Kazmierczak K.M."/>
            <person name="Andrzejewski T.M."/>
            <person name="Davidsen T.M."/>
            <person name="Wayne K.J."/>
            <person name="Tettelin H."/>
            <person name="Glass J.I."/>
            <person name="Rusch D."/>
            <person name="Podicherti R."/>
            <person name="Tsui H.-C.T."/>
            <person name="Winkler M.E."/>
        </authorList>
    </citation>
    <scope>NUCLEOTIDE SEQUENCE</scope>
</reference>
<accession>A0A381YHL7</accession>
<feature type="domain" description="Flagella basal body P-ring formation protein FlgA SAF" evidence="1">
    <location>
        <begin position="119"/>
        <end position="230"/>
    </location>
</feature>
<dbReference type="Pfam" id="PF13144">
    <property type="entry name" value="ChapFlgA"/>
    <property type="match status" value="1"/>
</dbReference>
<protein>
    <recommendedName>
        <fullName evidence="1">Flagella basal body P-ring formation protein FlgA SAF domain-containing protein</fullName>
    </recommendedName>
</protein>
<evidence type="ECO:0000259" key="1">
    <source>
        <dbReference type="Pfam" id="PF13144"/>
    </source>
</evidence>
<sequence length="233" mass="25679">MTRIFIFLLLASTTALPAATKEITGSQLLPMVTKALQKAFEISDAKLVLSPTRALPSVPVPADALVQVQIVSQPPTGPTAFIRAQYALIVDGRRVGEWTGFFKAQLIQEVWLTGKIAPRHTSLDKVKLVRKKVDVINLRTGVWEGAPDSTLQLTQSLGTGMVLLPRHVRRTPVILRNHVVTGVLLYKALRIELRNLLALEEGAPGDIIRLRNNSSFKEIRGKIIDSRTVKLSL</sequence>
<organism evidence="2">
    <name type="scientific">marine metagenome</name>
    <dbReference type="NCBI Taxonomy" id="408172"/>
    <lineage>
        <taxon>unclassified sequences</taxon>
        <taxon>metagenomes</taxon>
        <taxon>ecological metagenomes</taxon>
    </lineage>
</organism>
<evidence type="ECO:0000313" key="2">
    <source>
        <dbReference type="EMBL" id="SVA76596.1"/>
    </source>
</evidence>
<proteinExistence type="predicted"/>
<dbReference type="Gene3D" id="2.30.30.760">
    <property type="match status" value="1"/>
</dbReference>
<dbReference type="AlphaFoldDB" id="A0A381YHL7"/>